<reference evidence="1 2" key="1">
    <citation type="submission" date="2019-07" db="EMBL/GenBank/DDBJ databases">
        <authorList>
            <person name="Kim J.K."/>
            <person name="Cheong H.-M."/>
            <person name="Choi Y."/>
            <person name="Hwang K.J."/>
            <person name="Lee S."/>
            <person name="Choi C."/>
        </authorList>
    </citation>
    <scope>NUCLEOTIDE SEQUENCE [LARGE SCALE GENOMIC DNA]</scope>
    <source>
        <strain evidence="1 2">KS 22</strain>
    </source>
</reference>
<dbReference type="SUPFAM" id="SSF53448">
    <property type="entry name" value="Nucleotide-diphospho-sugar transferases"/>
    <property type="match status" value="1"/>
</dbReference>
<dbReference type="InterPro" id="IPR029044">
    <property type="entry name" value="Nucleotide-diphossugar_trans"/>
</dbReference>
<protein>
    <submittedName>
        <fullName evidence="1">Uncharacterized protein</fullName>
    </submittedName>
</protein>
<keyword evidence="2" id="KW-1185">Reference proteome</keyword>
<gene>
    <name evidence="1" type="ORF">FPL14_05935</name>
</gene>
<accession>A0A7G5BV12</accession>
<dbReference type="Proteomes" id="UP000515679">
    <property type="component" value="Chromosome"/>
</dbReference>
<dbReference type="Pfam" id="PF11316">
    <property type="entry name" value="Rhamno_transf"/>
    <property type="match status" value="1"/>
</dbReference>
<evidence type="ECO:0000313" key="2">
    <source>
        <dbReference type="Proteomes" id="UP000515679"/>
    </source>
</evidence>
<proteinExistence type="predicted"/>
<organism evidence="1 2">
    <name type="scientific">Cohnella cholangitidis</name>
    <dbReference type="NCBI Taxonomy" id="2598458"/>
    <lineage>
        <taxon>Bacteria</taxon>
        <taxon>Bacillati</taxon>
        <taxon>Bacillota</taxon>
        <taxon>Bacilli</taxon>
        <taxon>Bacillales</taxon>
        <taxon>Paenibacillaceae</taxon>
        <taxon>Cohnella</taxon>
    </lineage>
</organism>
<name>A0A7G5BV12_9BACL</name>
<sequence length="197" mass="23299">MKYTLQSLIKQNNQQFTALIRYAEASEDIVQKALSAYDPLPSNVRFIPNGSNIPTQRSLSQGYEELYLVRLDCDDTYRKSFIRQLQEVTPKPDTLALLNQHGYVYDSLNHRMAYIRRSSPPFYTWIYKTDEYFNSNRRYIRGHRKVIRYKHEILTDDGKPNFMIVVHERNTSNQKMLSRYEFEANPSAVNKILKGFI</sequence>
<dbReference type="KEGG" id="cchl:FPL14_05935"/>
<dbReference type="InterPro" id="IPR021466">
    <property type="entry name" value="Put_rhamnosyl_transferase"/>
</dbReference>
<evidence type="ECO:0000313" key="1">
    <source>
        <dbReference type="EMBL" id="QMV40796.1"/>
    </source>
</evidence>
<dbReference type="AlphaFoldDB" id="A0A7G5BV12"/>
<dbReference type="EMBL" id="CP041969">
    <property type="protein sequence ID" value="QMV40796.1"/>
    <property type="molecule type" value="Genomic_DNA"/>
</dbReference>
<dbReference type="CDD" id="cd00761">
    <property type="entry name" value="Glyco_tranf_GTA_type"/>
    <property type="match status" value="1"/>
</dbReference>